<protein>
    <submittedName>
        <fullName evidence="1">Uncharacterized protein</fullName>
    </submittedName>
</protein>
<dbReference type="InParanoid" id="A0A5C3NNL6"/>
<accession>A0A5C3NNL6</accession>
<name>A0A5C3NNL6_9APHY</name>
<reference evidence="1 2" key="1">
    <citation type="journal article" date="2019" name="Nat. Ecol. Evol.">
        <title>Megaphylogeny resolves global patterns of mushroom evolution.</title>
        <authorList>
            <person name="Varga T."/>
            <person name="Krizsan K."/>
            <person name="Foldi C."/>
            <person name="Dima B."/>
            <person name="Sanchez-Garcia M."/>
            <person name="Sanchez-Ramirez S."/>
            <person name="Szollosi G.J."/>
            <person name="Szarkandi J.G."/>
            <person name="Papp V."/>
            <person name="Albert L."/>
            <person name="Andreopoulos W."/>
            <person name="Angelini C."/>
            <person name="Antonin V."/>
            <person name="Barry K.W."/>
            <person name="Bougher N.L."/>
            <person name="Buchanan P."/>
            <person name="Buyck B."/>
            <person name="Bense V."/>
            <person name="Catcheside P."/>
            <person name="Chovatia M."/>
            <person name="Cooper J."/>
            <person name="Damon W."/>
            <person name="Desjardin D."/>
            <person name="Finy P."/>
            <person name="Geml J."/>
            <person name="Haridas S."/>
            <person name="Hughes K."/>
            <person name="Justo A."/>
            <person name="Karasinski D."/>
            <person name="Kautmanova I."/>
            <person name="Kiss B."/>
            <person name="Kocsube S."/>
            <person name="Kotiranta H."/>
            <person name="LaButti K.M."/>
            <person name="Lechner B.E."/>
            <person name="Liimatainen K."/>
            <person name="Lipzen A."/>
            <person name="Lukacs Z."/>
            <person name="Mihaltcheva S."/>
            <person name="Morgado L.N."/>
            <person name="Niskanen T."/>
            <person name="Noordeloos M.E."/>
            <person name="Ohm R.A."/>
            <person name="Ortiz-Santana B."/>
            <person name="Ovrebo C."/>
            <person name="Racz N."/>
            <person name="Riley R."/>
            <person name="Savchenko A."/>
            <person name="Shiryaev A."/>
            <person name="Soop K."/>
            <person name="Spirin V."/>
            <person name="Szebenyi C."/>
            <person name="Tomsovsky M."/>
            <person name="Tulloss R.E."/>
            <person name="Uehling J."/>
            <person name="Grigoriev I.V."/>
            <person name="Vagvolgyi C."/>
            <person name="Papp T."/>
            <person name="Martin F.M."/>
            <person name="Miettinen O."/>
            <person name="Hibbett D.S."/>
            <person name="Nagy L.G."/>
        </authorList>
    </citation>
    <scope>NUCLEOTIDE SEQUENCE [LARGE SCALE GENOMIC DNA]</scope>
    <source>
        <strain evidence="1 2">HHB13444</strain>
    </source>
</reference>
<dbReference type="Proteomes" id="UP000308197">
    <property type="component" value="Unassembled WGS sequence"/>
</dbReference>
<keyword evidence="2" id="KW-1185">Reference proteome</keyword>
<proteinExistence type="predicted"/>
<organism evidence="1 2">
    <name type="scientific">Polyporus arcularius HHB13444</name>
    <dbReference type="NCBI Taxonomy" id="1314778"/>
    <lineage>
        <taxon>Eukaryota</taxon>
        <taxon>Fungi</taxon>
        <taxon>Dikarya</taxon>
        <taxon>Basidiomycota</taxon>
        <taxon>Agaricomycotina</taxon>
        <taxon>Agaricomycetes</taxon>
        <taxon>Polyporales</taxon>
        <taxon>Polyporaceae</taxon>
        <taxon>Polyporus</taxon>
    </lineage>
</organism>
<gene>
    <name evidence="1" type="ORF">K466DRAFT_571385</name>
</gene>
<dbReference type="EMBL" id="ML213442">
    <property type="protein sequence ID" value="TFK77590.1"/>
    <property type="molecule type" value="Genomic_DNA"/>
</dbReference>
<dbReference type="AlphaFoldDB" id="A0A5C3NNL6"/>
<sequence length="165" mass="18777">MNGPQGENELRYTVCSPKLPHTGGPYAQPGWAKVFHHHGGDHFRVLPRRLVCAKLQDRNICHESQTVQARDVAHIRSQGRPHVRAQYDLIMYVPLPVPRRKDPDTMVCLRGGESIWEARNVQRPVAAVDWSMSTQSETKRMIGTMHSQYRELAQGGKGFDVDRVE</sequence>
<evidence type="ECO:0000313" key="1">
    <source>
        <dbReference type="EMBL" id="TFK77590.1"/>
    </source>
</evidence>
<evidence type="ECO:0000313" key="2">
    <source>
        <dbReference type="Proteomes" id="UP000308197"/>
    </source>
</evidence>